<name>A0ABV0TT65_9TELE</name>
<sequence length="102" mass="11828">MSIKTQDKIKKTYFPKSRVQNRKKMGGQSMPQAEELKYFDFFFRSDSKMEEGTERCILVLSALMQALFCSVFENKQMSQKVKKSKVLPTAISIYNSSLRKPS</sequence>
<dbReference type="Proteomes" id="UP001482620">
    <property type="component" value="Unassembled WGS sequence"/>
</dbReference>
<comment type="caution">
    <text evidence="1">The sequence shown here is derived from an EMBL/GenBank/DDBJ whole genome shotgun (WGS) entry which is preliminary data.</text>
</comment>
<protein>
    <submittedName>
        <fullName evidence="1">Uncharacterized protein</fullName>
    </submittedName>
</protein>
<keyword evidence="2" id="KW-1185">Reference proteome</keyword>
<organism evidence="1 2">
    <name type="scientific">Ilyodon furcidens</name>
    <name type="common">goldbreast splitfin</name>
    <dbReference type="NCBI Taxonomy" id="33524"/>
    <lineage>
        <taxon>Eukaryota</taxon>
        <taxon>Metazoa</taxon>
        <taxon>Chordata</taxon>
        <taxon>Craniata</taxon>
        <taxon>Vertebrata</taxon>
        <taxon>Euteleostomi</taxon>
        <taxon>Actinopterygii</taxon>
        <taxon>Neopterygii</taxon>
        <taxon>Teleostei</taxon>
        <taxon>Neoteleostei</taxon>
        <taxon>Acanthomorphata</taxon>
        <taxon>Ovalentaria</taxon>
        <taxon>Atherinomorphae</taxon>
        <taxon>Cyprinodontiformes</taxon>
        <taxon>Goodeidae</taxon>
        <taxon>Ilyodon</taxon>
    </lineage>
</organism>
<reference evidence="1 2" key="1">
    <citation type="submission" date="2021-06" db="EMBL/GenBank/DDBJ databases">
        <authorList>
            <person name="Palmer J.M."/>
        </authorList>
    </citation>
    <scope>NUCLEOTIDE SEQUENCE [LARGE SCALE GENOMIC DNA]</scope>
    <source>
        <strain evidence="2">if_2019</strain>
        <tissue evidence="1">Muscle</tissue>
    </source>
</reference>
<proteinExistence type="predicted"/>
<accession>A0ABV0TT65</accession>
<dbReference type="EMBL" id="JAHRIQ010046960">
    <property type="protein sequence ID" value="MEQ2236103.1"/>
    <property type="molecule type" value="Genomic_DNA"/>
</dbReference>
<evidence type="ECO:0000313" key="2">
    <source>
        <dbReference type="Proteomes" id="UP001482620"/>
    </source>
</evidence>
<evidence type="ECO:0000313" key="1">
    <source>
        <dbReference type="EMBL" id="MEQ2236103.1"/>
    </source>
</evidence>
<gene>
    <name evidence="1" type="ORF">ILYODFUR_009008</name>
</gene>